<proteinExistence type="predicted"/>
<evidence type="ECO:0000313" key="1">
    <source>
        <dbReference type="EMBL" id="KAJ6237673.1"/>
    </source>
</evidence>
<organism evidence="1 2">
    <name type="scientific">Anaeramoeba flamelloides</name>
    <dbReference type="NCBI Taxonomy" id="1746091"/>
    <lineage>
        <taxon>Eukaryota</taxon>
        <taxon>Metamonada</taxon>
        <taxon>Anaeramoebidae</taxon>
        <taxon>Anaeramoeba</taxon>
    </lineage>
</organism>
<sequence>MKTNKKTDKQQLFHKKQILRLCKKIEQEETEPRIPIFSPEFQNAKTKTKTKTFGIEKKNDQPLLNGYLCGSAKINEICKMIQQDLNSNEIEILAMIIPTLNKSDNKTQTIK</sequence>
<dbReference type="Proteomes" id="UP001150062">
    <property type="component" value="Unassembled WGS sequence"/>
</dbReference>
<keyword evidence="2" id="KW-1185">Reference proteome</keyword>
<protein>
    <submittedName>
        <fullName evidence="1">Uncharacterized protein</fullName>
    </submittedName>
</protein>
<evidence type="ECO:0000313" key="2">
    <source>
        <dbReference type="Proteomes" id="UP001150062"/>
    </source>
</evidence>
<name>A0ABQ8XYJ5_9EUKA</name>
<dbReference type="EMBL" id="JAOAOG010000239">
    <property type="protein sequence ID" value="KAJ6237673.1"/>
    <property type="molecule type" value="Genomic_DNA"/>
</dbReference>
<accession>A0ABQ8XYJ5</accession>
<gene>
    <name evidence="1" type="ORF">M0813_27237</name>
</gene>
<comment type="caution">
    <text evidence="1">The sequence shown here is derived from an EMBL/GenBank/DDBJ whole genome shotgun (WGS) entry which is preliminary data.</text>
</comment>
<reference evidence="1" key="1">
    <citation type="submission" date="2022-08" db="EMBL/GenBank/DDBJ databases">
        <title>Novel sulfate-reducing endosymbionts in the free-living metamonad Anaeramoeba.</title>
        <authorList>
            <person name="Jerlstrom-Hultqvist J."/>
            <person name="Cepicka I."/>
            <person name="Gallot-Lavallee L."/>
            <person name="Salas-Leiva D."/>
            <person name="Curtis B.A."/>
            <person name="Zahonova K."/>
            <person name="Pipaliya S."/>
            <person name="Dacks J."/>
            <person name="Roger A.J."/>
        </authorList>
    </citation>
    <scope>NUCLEOTIDE SEQUENCE</scope>
    <source>
        <strain evidence="1">Schooner1</strain>
    </source>
</reference>